<dbReference type="Gene3D" id="3.30.230.10">
    <property type="match status" value="1"/>
</dbReference>
<dbReference type="InterPro" id="IPR042120">
    <property type="entry name" value="MutL_C_dimsub"/>
</dbReference>
<gene>
    <name evidence="7" type="ORF">HJC23_008088</name>
</gene>
<dbReference type="SUPFAM" id="SSF118116">
    <property type="entry name" value="DNA mismatch repair protein MutL"/>
    <property type="match status" value="2"/>
</dbReference>
<comment type="subcellular location">
    <subcellularLocation>
        <location evidence="1">Plastid</location>
        <location evidence="1">Chloroplast</location>
    </subcellularLocation>
</comment>
<dbReference type="InterPro" id="IPR020568">
    <property type="entry name" value="Ribosomal_Su5_D2-typ_SF"/>
</dbReference>
<dbReference type="InterPro" id="IPR014721">
    <property type="entry name" value="Ribsml_uS5_D2-typ_fold_subgr"/>
</dbReference>
<dbReference type="InterPro" id="IPR036890">
    <property type="entry name" value="HATPase_C_sf"/>
</dbReference>
<keyword evidence="8" id="KW-1185">Reference proteome</keyword>
<comment type="similarity">
    <text evidence="2">Belongs to the DNA mismatch repair MutL/HexB family.</text>
</comment>
<evidence type="ECO:0008006" key="9">
    <source>
        <dbReference type="Google" id="ProtNLM"/>
    </source>
</evidence>
<protein>
    <recommendedName>
        <fullName evidence="9">MutL C-terminal dimerisation domain-containing protein</fullName>
    </recommendedName>
</protein>
<dbReference type="PANTHER" id="PTHR10073">
    <property type="entry name" value="DNA MISMATCH REPAIR PROTEIN MLH, PMS, MUTL"/>
    <property type="match status" value="1"/>
</dbReference>
<dbReference type="GO" id="GO:0006974">
    <property type="term" value="P:DNA damage response"/>
    <property type="evidence" value="ECO:0007669"/>
    <property type="project" value="UniProtKB-KW"/>
</dbReference>
<feature type="compositionally biased region" description="Low complexity" evidence="4">
    <location>
        <begin position="440"/>
        <end position="449"/>
    </location>
</feature>
<dbReference type="Gene3D" id="3.30.1370.100">
    <property type="entry name" value="MutL, C-terminal domain, regulatory subdomain"/>
    <property type="match status" value="1"/>
</dbReference>
<comment type="caution">
    <text evidence="7">The sequence shown here is derived from an EMBL/GenBank/DDBJ whole genome shotgun (WGS) entry which is preliminary data.</text>
</comment>
<dbReference type="InterPro" id="IPR038973">
    <property type="entry name" value="MutL/Mlh/Pms-like"/>
</dbReference>
<proteinExistence type="inferred from homology"/>
<evidence type="ECO:0000256" key="4">
    <source>
        <dbReference type="SAM" id="MobiDB-lite"/>
    </source>
</evidence>
<keyword evidence="3" id="KW-0227">DNA damage</keyword>
<dbReference type="SMART" id="SM01340">
    <property type="entry name" value="DNA_mis_repair"/>
    <property type="match status" value="1"/>
</dbReference>
<evidence type="ECO:0000256" key="2">
    <source>
        <dbReference type="ARBA" id="ARBA00006082"/>
    </source>
</evidence>
<dbReference type="SMART" id="SM00853">
    <property type="entry name" value="MutL_C"/>
    <property type="match status" value="1"/>
</dbReference>
<dbReference type="InterPro" id="IPR013507">
    <property type="entry name" value="DNA_mismatch_S5_2-like"/>
</dbReference>
<evidence type="ECO:0000259" key="5">
    <source>
        <dbReference type="SMART" id="SM00853"/>
    </source>
</evidence>
<evidence type="ECO:0000256" key="3">
    <source>
        <dbReference type="ARBA" id="ARBA00022763"/>
    </source>
</evidence>
<dbReference type="AlphaFoldDB" id="A0ABD3PGI4"/>
<dbReference type="SUPFAM" id="SSF54211">
    <property type="entry name" value="Ribosomal protein S5 domain 2-like"/>
    <property type="match status" value="1"/>
</dbReference>
<name>A0ABD3PGI4_9STRA</name>
<feature type="region of interest" description="Disordered" evidence="4">
    <location>
        <begin position="540"/>
        <end position="659"/>
    </location>
</feature>
<feature type="region of interest" description="Disordered" evidence="4">
    <location>
        <begin position="418"/>
        <end position="512"/>
    </location>
</feature>
<dbReference type="Pfam" id="PF01119">
    <property type="entry name" value="DNA_mis_repair"/>
    <property type="match status" value="1"/>
</dbReference>
<feature type="compositionally biased region" description="Basic and acidic residues" evidence="4">
    <location>
        <begin position="549"/>
        <end position="563"/>
    </location>
</feature>
<feature type="domain" description="DNA mismatch repair protein S5" evidence="6">
    <location>
        <begin position="238"/>
        <end position="370"/>
    </location>
</feature>
<dbReference type="GO" id="GO:0009507">
    <property type="term" value="C:chloroplast"/>
    <property type="evidence" value="ECO:0007669"/>
    <property type="project" value="UniProtKB-SubCell"/>
</dbReference>
<feature type="domain" description="MutL C-terminal dimerisation" evidence="5">
    <location>
        <begin position="851"/>
        <end position="1053"/>
    </location>
</feature>
<dbReference type="Proteomes" id="UP001516023">
    <property type="component" value="Unassembled WGS sequence"/>
</dbReference>
<dbReference type="Pfam" id="PF08676">
    <property type="entry name" value="MutL_C"/>
    <property type="match status" value="1"/>
</dbReference>
<dbReference type="InterPro" id="IPR014762">
    <property type="entry name" value="DNA_mismatch_repair_CS"/>
</dbReference>
<evidence type="ECO:0000259" key="6">
    <source>
        <dbReference type="SMART" id="SM01340"/>
    </source>
</evidence>
<evidence type="ECO:0000313" key="8">
    <source>
        <dbReference type="Proteomes" id="UP001516023"/>
    </source>
</evidence>
<dbReference type="InterPro" id="IPR037198">
    <property type="entry name" value="MutL_C_sf"/>
</dbReference>
<dbReference type="Gene3D" id="3.30.1540.20">
    <property type="entry name" value="MutL, C-terminal domain, dimerisation subdomain"/>
    <property type="match status" value="2"/>
</dbReference>
<feature type="compositionally biased region" description="Basic and acidic residues" evidence="4">
    <location>
        <begin position="482"/>
        <end position="512"/>
    </location>
</feature>
<dbReference type="PROSITE" id="PS00058">
    <property type="entry name" value="DNA_MISMATCH_REPAIR_1"/>
    <property type="match status" value="1"/>
</dbReference>
<feature type="region of interest" description="Disordered" evidence="4">
    <location>
        <begin position="676"/>
        <end position="777"/>
    </location>
</feature>
<dbReference type="EMBL" id="JABMIG020000187">
    <property type="protein sequence ID" value="KAL3786814.1"/>
    <property type="molecule type" value="Genomic_DNA"/>
</dbReference>
<dbReference type="PANTHER" id="PTHR10073:SF52">
    <property type="entry name" value="MISMATCH REPAIR ENDONUCLEASE PMS2"/>
    <property type="match status" value="1"/>
</dbReference>
<dbReference type="Gene3D" id="3.30.565.10">
    <property type="entry name" value="Histidine kinase-like ATPase, C-terminal domain"/>
    <property type="match status" value="1"/>
</dbReference>
<dbReference type="InterPro" id="IPR014790">
    <property type="entry name" value="MutL_C"/>
</dbReference>
<feature type="compositionally biased region" description="Polar residues" evidence="4">
    <location>
        <begin position="458"/>
        <end position="481"/>
    </location>
</feature>
<sequence>MPMISLYPSIFHLPRSVFFHDAVKLYDQGLTSIQVTDNGTGVPSSCRGLMAAKHATSKLRSFSDLYGNTSDANQYEGNANTSAGDAEPNIQSASTVSTLGFRGEALFSLANISKSMVVSTRTCDENAGEEFSFDPQGNLIAETRRTVARGVGTTVTVNGLFERLPVRRVDLCKRIKTQRMKLIKVLQGYAILCLGTQFTLIDVNTTAKSKSKSTTKQAEVVRLATSDSSTTATLKTRIASILGTKFLDGLSCIEIDLSSAVKGEKPSSWKVQGLVSHSPASPYPSTAREHHFFSINGRPVDLPAASRVIGDVWRRFDPSETCRRPACILAFTLPNQAFDVNLSPDKRQVLFTEESAILELIRNGLVELWTEQSEGKFAANEVEIRTNGSAKGGTCDAAEIDNNGKYIKATTDPTAICNEEVNIGTPRTRRAKSDGPLNESPSVNKSSSSIMDKRVITPTLTQTQPEASDTSSKDSITTASPEESHIEEGNSTKEDESNKYEVKPQKEKQRDRRVWEQMKLTFNRFNKSEQRQEMAQMLSMDPSMASEGQDARKNADCRPDAMADTRGMPSQSTSPVELSTAQIEPTFTNGKGTSEAESMIDDFAFGSSNSKNEVEKCGKDSTATEPSIEDNRVSSRRQKSMHEESDEVLNSPKRKARDDSTAFLDDFSFGLTKSNRKDAKVDSNREEFHSTDPPEPKHLRSASYCQSSKADESVRGNGRMISGKRIISQKLSRTFQGRARETEPLDPTPSTVRDRSRRQSSRDVFDSNDCNQREHPPIQVPYETMWSSFAGTQSVMAQAQHSLVLMRKKRKLFHSSLKREKDTLDLQNSFSDATDTTQVNLSREDFAHMSIIGQFNLGFILVRCRNHNLWILDQHACDEKYNFERLCKETILHQQNLMTPLPLELSPSEEHCILEHMDVFKTNGFRFDYNPAKDPRHRLSLTALPHSGSGGDGTKAVQFGKEGKLQCLNVWALCAMLGAEGTTSSGGHIAGYGTGADGSGSGSSNAVKRLAGITSGSSNANSVVGPYVVRLPKAIAMFASRACRKSIMIGTALSSKEQLEILKKLEKTDVPWNCAHGRPTISHIRNLAQSLLNDDSITYQSSGPCLSVL</sequence>
<dbReference type="InterPro" id="IPR042121">
    <property type="entry name" value="MutL_C_regsub"/>
</dbReference>
<organism evidence="7 8">
    <name type="scientific">Cyclotella cryptica</name>
    <dbReference type="NCBI Taxonomy" id="29204"/>
    <lineage>
        <taxon>Eukaryota</taxon>
        <taxon>Sar</taxon>
        <taxon>Stramenopiles</taxon>
        <taxon>Ochrophyta</taxon>
        <taxon>Bacillariophyta</taxon>
        <taxon>Coscinodiscophyceae</taxon>
        <taxon>Thalassiosirophycidae</taxon>
        <taxon>Stephanodiscales</taxon>
        <taxon>Stephanodiscaceae</taxon>
        <taxon>Cyclotella</taxon>
    </lineage>
</organism>
<reference evidence="7 8" key="1">
    <citation type="journal article" date="2020" name="G3 (Bethesda)">
        <title>Improved Reference Genome for Cyclotella cryptica CCMP332, a Model for Cell Wall Morphogenesis, Salinity Adaptation, and Lipid Production in Diatoms (Bacillariophyta).</title>
        <authorList>
            <person name="Roberts W.R."/>
            <person name="Downey K.M."/>
            <person name="Ruck E.C."/>
            <person name="Traller J.C."/>
            <person name="Alverson A.J."/>
        </authorList>
    </citation>
    <scope>NUCLEOTIDE SEQUENCE [LARGE SCALE GENOMIC DNA]</scope>
    <source>
        <strain evidence="7 8">CCMP332</strain>
    </source>
</reference>
<feature type="compositionally biased region" description="Basic and acidic residues" evidence="4">
    <location>
        <begin position="760"/>
        <end position="776"/>
    </location>
</feature>
<dbReference type="SUPFAM" id="SSF55874">
    <property type="entry name" value="ATPase domain of HSP90 chaperone/DNA topoisomerase II/histidine kinase"/>
    <property type="match status" value="1"/>
</dbReference>
<feature type="compositionally biased region" description="Basic and acidic residues" evidence="4">
    <location>
        <begin position="676"/>
        <end position="698"/>
    </location>
</feature>
<accession>A0ABD3PGI4</accession>
<feature type="compositionally biased region" description="Polar residues" evidence="4">
    <location>
        <begin position="568"/>
        <end position="596"/>
    </location>
</feature>
<evidence type="ECO:0000313" key="7">
    <source>
        <dbReference type="EMBL" id="KAL3786814.1"/>
    </source>
</evidence>
<evidence type="ECO:0000256" key="1">
    <source>
        <dbReference type="ARBA" id="ARBA00004229"/>
    </source>
</evidence>